<dbReference type="InterPro" id="IPR050832">
    <property type="entry name" value="Bact_Acetyltransf"/>
</dbReference>
<dbReference type="RefSeq" id="WP_131448751.1">
    <property type="nucleotide sequence ID" value="NZ_SJZI01000042.1"/>
</dbReference>
<keyword evidence="2" id="KW-0012">Acyltransferase</keyword>
<accession>A0A4R1BAN8</accession>
<dbReference type="InterPro" id="IPR016181">
    <property type="entry name" value="Acyl_CoA_acyltransferase"/>
</dbReference>
<dbReference type="SUPFAM" id="SSF55729">
    <property type="entry name" value="Acyl-CoA N-acyltransferases (Nat)"/>
    <property type="match status" value="1"/>
</dbReference>
<dbReference type="GO" id="GO:0016747">
    <property type="term" value="F:acyltransferase activity, transferring groups other than amino-acyl groups"/>
    <property type="evidence" value="ECO:0007669"/>
    <property type="project" value="InterPro"/>
</dbReference>
<dbReference type="Gene3D" id="3.40.630.30">
    <property type="match status" value="1"/>
</dbReference>
<dbReference type="Pfam" id="PF00583">
    <property type="entry name" value="Acetyltransf_1"/>
    <property type="match status" value="1"/>
</dbReference>
<dbReference type="Proteomes" id="UP000295334">
    <property type="component" value="Unassembled WGS sequence"/>
</dbReference>
<dbReference type="EMBL" id="SJZI01000042">
    <property type="protein sequence ID" value="TCJ14031.1"/>
    <property type="molecule type" value="Genomic_DNA"/>
</dbReference>
<proteinExistence type="predicted"/>
<gene>
    <name evidence="4" type="ORF">EPD60_08430</name>
</gene>
<evidence type="ECO:0000256" key="2">
    <source>
        <dbReference type="ARBA" id="ARBA00023315"/>
    </source>
</evidence>
<dbReference type="CDD" id="cd04301">
    <property type="entry name" value="NAT_SF"/>
    <property type="match status" value="1"/>
</dbReference>
<evidence type="ECO:0000313" key="4">
    <source>
        <dbReference type="EMBL" id="TCJ14031.1"/>
    </source>
</evidence>
<name>A0A4R1BAN8_9BACT</name>
<dbReference type="AlphaFoldDB" id="A0A4R1BAN8"/>
<reference evidence="4 5" key="1">
    <citation type="submission" date="2019-03" db="EMBL/GenBank/DDBJ databases">
        <authorList>
            <person name="Kim M.K.M."/>
        </authorList>
    </citation>
    <scope>NUCLEOTIDE SEQUENCE [LARGE SCALE GENOMIC DNA]</scope>
    <source>
        <strain evidence="4 5">17J68-12</strain>
    </source>
</reference>
<keyword evidence="1 4" id="KW-0808">Transferase</keyword>
<sequence>MTCTIRTATVADAELIADISRQTFYDTFAPDNDPADMQLFLEQQFTRGRLLLEVGRPGLTFLIASVNRSVAGYVKLRDARPPAGVGGAALEIARLYALKDFIGKGVGAALMGESLRIAGALQKKWVWLGVWERNARAIAFYERWGFEKFGECDFLLGRDVQRDWLMKRSLG</sequence>
<dbReference type="OrthoDB" id="7205533at2"/>
<dbReference type="InterPro" id="IPR000182">
    <property type="entry name" value="GNAT_dom"/>
</dbReference>
<dbReference type="PROSITE" id="PS51186">
    <property type="entry name" value="GNAT"/>
    <property type="match status" value="1"/>
</dbReference>
<dbReference type="PANTHER" id="PTHR43877">
    <property type="entry name" value="AMINOALKYLPHOSPHONATE N-ACETYLTRANSFERASE-RELATED-RELATED"/>
    <property type="match status" value="1"/>
</dbReference>
<evidence type="ECO:0000313" key="5">
    <source>
        <dbReference type="Proteomes" id="UP000295334"/>
    </source>
</evidence>
<evidence type="ECO:0000259" key="3">
    <source>
        <dbReference type="PROSITE" id="PS51186"/>
    </source>
</evidence>
<protein>
    <submittedName>
        <fullName evidence="4">N-acetyltransferase</fullName>
    </submittedName>
</protein>
<comment type="caution">
    <text evidence="4">The sequence shown here is derived from an EMBL/GenBank/DDBJ whole genome shotgun (WGS) entry which is preliminary data.</text>
</comment>
<dbReference type="PANTHER" id="PTHR43877:SF2">
    <property type="entry name" value="AMINOALKYLPHOSPHONATE N-ACETYLTRANSFERASE-RELATED"/>
    <property type="match status" value="1"/>
</dbReference>
<keyword evidence="5" id="KW-1185">Reference proteome</keyword>
<organism evidence="4 5">
    <name type="scientific">Flaviaesturariibacter flavus</name>
    <dbReference type="NCBI Taxonomy" id="2502780"/>
    <lineage>
        <taxon>Bacteria</taxon>
        <taxon>Pseudomonadati</taxon>
        <taxon>Bacteroidota</taxon>
        <taxon>Chitinophagia</taxon>
        <taxon>Chitinophagales</taxon>
        <taxon>Chitinophagaceae</taxon>
        <taxon>Flaviaestuariibacter</taxon>
    </lineage>
</organism>
<evidence type="ECO:0000256" key="1">
    <source>
        <dbReference type="ARBA" id="ARBA00022679"/>
    </source>
</evidence>
<feature type="domain" description="N-acetyltransferase" evidence="3">
    <location>
        <begin position="3"/>
        <end position="171"/>
    </location>
</feature>